<feature type="region of interest" description="Disordered" evidence="1">
    <location>
        <begin position="297"/>
        <end position="325"/>
    </location>
</feature>
<dbReference type="EMBL" id="CABFWN010000006">
    <property type="protein sequence ID" value="VUG20097.1"/>
    <property type="molecule type" value="Genomic_DNA"/>
</dbReference>
<feature type="region of interest" description="Disordered" evidence="1">
    <location>
        <begin position="1"/>
        <end position="25"/>
    </location>
</feature>
<name>A0A7D9D042_DEKBR</name>
<organism evidence="2 3">
    <name type="scientific">Dekkera bruxellensis</name>
    <name type="common">Brettanomyces custersii</name>
    <dbReference type="NCBI Taxonomy" id="5007"/>
    <lineage>
        <taxon>Eukaryota</taxon>
        <taxon>Fungi</taxon>
        <taxon>Dikarya</taxon>
        <taxon>Ascomycota</taxon>
        <taxon>Saccharomycotina</taxon>
        <taxon>Pichiomycetes</taxon>
        <taxon>Pichiales</taxon>
        <taxon>Pichiaceae</taxon>
        <taxon>Brettanomyces</taxon>
    </lineage>
</organism>
<evidence type="ECO:0000256" key="1">
    <source>
        <dbReference type="SAM" id="MobiDB-lite"/>
    </source>
</evidence>
<feature type="compositionally biased region" description="Polar residues" evidence="1">
    <location>
        <begin position="15"/>
        <end position="25"/>
    </location>
</feature>
<gene>
    <name evidence="2" type="ORF">DEBR0S6_07866G</name>
</gene>
<dbReference type="Proteomes" id="UP000478008">
    <property type="component" value="Unassembled WGS sequence"/>
</dbReference>
<evidence type="ECO:0000313" key="3">
    <source>
        <dbReference type="Proteomes" id="UP000478008"/>
    </source>
</evidence>
<accession>A0A7D9D042</accession>
<evidence type="ECO:0000313" key="2">
    <source>
        <dbReference type="EMBL" id="VUG20097.1"/>
    </source>
</evidence>
<keyword evidence="3" id="KW-1185">Reference proteome</keyword>
<dbReference type="AlphaFoldDB" id="A0A7D9D042"/>
<protein>
    <submittedName>
        <fullName evidence="2">DEBR0S6_07866g1_1</fullName>
    </submittedName>
</protein>
<proteinExistence type="predicted"/>
<reference evidence="2 3" key="1">
    <citation type="submission" date="2019-07" db="EMBL/GenBank/DDBJ databases">
        <authorList>
            <person name="Friedrich A."/>
            <person name="Schacherer J."/>
        </authorList>
    </citation>
    <scope>NUCLEOTIDE SEQUENCE [LARGE SCALE GENOMIC DNA]</scope>
</reference>
<sequence length="358" mass="38972">MADAYDSRLLATGRESPTTGQSDNANVIHSNVHRENEGSVSISGAGTDVVQMVRSTKKRRRFDERRGRPAKAIWTLFDRIRDPGTDRITRARCKFCGECVAPRPAETMLVHARYCISMKDNCDPKLYESLTTGPSTIVSKRVVKHQPIMFDGDGELDDASAAGLDDLTSIAANTETSTGVESTNGADTTNATSPALIRKTQQGDLKVHGLHGGEELTMARPHKLSTQKAEIDMSVMRFFIANNLPLATANDQSFRTMVQLISDGSYRVPTGKQLTKLCLSSLSRATQHKEPKLALERDLHNSRAENSTEINVEPQEEGSSSALTGSSISNSRVIATSALAHAAKDDSVSDTEILNRTR</sequence>